<feature type="domain" description="Pyrrolo-quinoline quinone repeat" evidence="1">
    <location>
        <begin position="324"/>
        <end position="455"/>
    </location>
</feature>
<evidence type="ECO:0000259" key="1">
    <source>
        <dbReference type="Pfam" id="PF13360"/>
    </source>
</evidence>
<accession>A0ABN2KWW3</accession>
<dbReference type="InterPro" id="IPR002372">
    <property type="entry name" value="PQQ_rpt_dom"/>
</dbReference>
<reference evidence="2 3" key="1">
    <citation type="journal article" date="2019" name="Int. J. Syst. Evol. Microbiol.">
        <title>The Global Catalogue of Microorganisms (GCM) 10K type strain sequencing project: providing services to taxonomists for standard genome sequencing and annotation.</title>
        <authorList>
            <consortium name="The Broad Institute Genomics Platform"/>
            <consortium name="The Broad Institute Genome Sequencing Center for Infectious Disease"/>
            <person name="Wu L."/>
            <person name="Ma J."/>
        </authorList>
    </citation>
    <scope>NUCLEOTIDE SEQUENCE [LARGE SCALE GENOMIC DNA]</scope>
    <source>
        <strain evidence="2 3">JCM 15591</strain>
    </source>
</reference>
<evidence type="ECO:0000313" key="2">
    <source>
        <dbReference type="EMBL" id="GAA1766297.1"/>
    </source>
</evidence>
<keyword evidence="3" id="KW-1185">Reference proteome</keyword>
<sequence>MVSQATVPGAAAAVAAPGIGIGPAAMHPGGKVTVTGQGWLPNATVAIRLGTGSVAARVDGTGRFTVRVLVPWAMVPGMVTVRASQGGRAANGRLRVGVDWRMAGFSKARNFVNLYEKQVTKGTVANLKVGGRFAVGGEDPDNAFAWLATLAGRGYACTLTGNIAAFDLASRRVLWEYHEDNPSEIQYCSGDGGPYLDASSGTMWVGLQRFMLETGAYVWGSRGDLTFPYAGKLLVGGTHWVRSLPGAFDPKAGEFAWVAYDAGVFELTLTSAGVLYSVGGPTLYATDPTTGRQLRTRNYAGVKALSTNGKDLIGLFAKDDPNGGVELTRVNPENGDRPWSIDVTTGIWSQVTVDADRAYLVRSVKTLRDRYLVAVDLNGHEKWSTPLPRPGWLDEVRITQANGILCVPIAGALTTYDAATGQQLSSTPITDPAGRKIIPGTAIVDDGHVHVTSTTGIYDLTL</sequence>
<protein>
    <recommendedName>
        <fullName evidence="1">Pyrrolo-quinoline quinone repeat domain-containing protein</fullName>
    </recommendedName>
</protein>
<dbReference type="SUPFAM" id="SSF50998">
    <property type="entry name" value="Quinoprotein alcohol dehydrogenase-like"/>
    <property type="match status" value="1"/>
</dbReference>
<dbReference type="RefSeq" id="WP_344067193.1">
    <property type="nucleotide sequence ID" value="NZ_BAAAPN010000057.1"/>
</dbReference>
<name>A0ABN2KWW3_9MICO</name>
<gene>
    <name evidence="2" type="ORF">GCM10009810_26430</name>
</gene>
<dbReference type="InterPro" id="IPR011047">
    <property type="entry name" value="Quinoprotein_ADH-like_sf"/>
</dbReference>
<evidence type="ECO:0000313" key="3">
    <source>
        <dbReference type="Proteomes" id="UP001501475"/>
    </source>
</evidence>
<dbReference type="Gene3D" id="2.130.10.10">
    <property type="entry name" value="YVTN repeat-like/Quinoprotein amine dehydrogenase"/>
    <property type="match status" value="2"/>
</dbReference>
<dbReference type="Proteomes" id="UP001501475">
    <property type="component" value="Unassembled WGS sequence"/>
</dbReference>
<comment type="caution">
    <text evidence="2">The sequence shown here is derived from an EMBL/GenBank/DDBJ whole genome shotgun (WGS) entry which is preliminary data.</text>
</comment>
<dbReference type="InterPro" id="IPR015943">
    <property type="entry name" value="WD40/YVTN_repeat-like_dom_sf"/>
</dbReference>
<organism evidence="2 3">
    <name type="scientific">Nostocoides vanveenii</name>
    <dbReference type="NCBI Taxonomy" id="330835"/>
    <lineage>
        <taxon>Bacteria</taxon>
        <taxon>Bacillati</taxon>
        <taxon>Actinomycetota</taxon>
        <taxon>Actinomycetes</taxon>
        <taxon>Micrococcales</taxon>
        <taxon>Intrasporangiaceae</taxon>
        <taxon>Nostocoides</taxon>
    </lineage>
</organism>
<dbReference type="EMBL" id="BAAAPN010000057">
    <property type="protein sequence ID" value="GAA1766297.1"/>
    <property type="molecule type" value="Genomic_DNA"/>
</dbReference>
<proteinExistence type="predicted"/>
<dbReference type="Pfam" id="PF13360">
    <property type="entry name" value="PQQ_2"/>
    <property type="match status" value="1"/>
</dbReference>